<dbReference type="InterPro" id="IPR032640">
    <property type="entry name" value="AMPK1_CBM"/>
</dbReference>
<dbReference type="Gene3D" id="2.60.40.1180">
    <property type="entry name" value="Golgi alpha-mannosidase II"/>
    <property type="match status" value="1"/>
</dbReference>
<keyword evidence="2" id="KW-0326">Glycosidase</keyword>
<evidence type="ECO:0000313" key="5">
    <source>
        <dbReference type="Proteomes" id="UP000002727"/>
    </source>
</evidence>
<dbReference type="STRING" id="523850.TON_1796"/>
<dbReference type="Gene3D" id="3.20.20.80">
    <property type="entry name" value="Glycosidases"/>
    <property type="match status" value="1"/>
</dbReference>
<dbReference type="RefSeq" id="WP_012572758.1">
    <property type="nucleotide sequence ID" value="NC_011529.1"/>
</dbReference>
<dbReference type="Pfam" id="PF02903">
    <property type="entry name" value="Alpha-amylase_N"/>
    <property type="match status" value="1"/>
</dbReference>
<dbReference type="InterPro" id="IPR004185">
    <property type="entry name" value="Glyco_hydro_13_lg-like_dom"/>
</dbReference>
<dbReference type="OrthoDB" id="34423at2157"/>
<dbReference type="CDD" id="cd02857">
    <property type="entry name" value="E_set_CDase_PDE_N"/>
    <property type="match status" value="1"/>
</dbReference>
<dbReference type="InterPro" id="IPR006047">
    <property type="entry name" value="GH13_cat_dom"/>
</dbReference>
<dbReference type="SUPFAM" id="SSF51445">
    <property type="entry name" value="(Trans)glycosidases"/>
    <property type="match status" value="1"/>
</dbReference>
<dbReference type="PANTHER" id="PTHR10357:SF210">
    <property type="entry name" value="MALTODEXTRIN GLUCOSIDASE"/>
    <property type="match status" value="1"/>
</dbReference>
<dbReference type="GeneID" id="7017465"/>
<evidence type="ECO:0000256" key="2">
    <source>
        <dbReference type="ARBA" id="ARBA00023295"/>
    </source>
</evidence>
<dbReference type="InterPro" id="IPR013783">
    <property type="entry name" value="Ig-like_fold"/>
</dbReference>
<dbReference type="eggNOG" id="arCOG02948">
    <property type="taxonomic scope" value="Archaea"/>
</dbReference>
<dbReference type="CAZy" id="CBM48">
    <property type="family name" value="Carbohydrate-Binding Module Family 48"/>
</dbReference>
<evidence type="ECO:0000256" key="1">
    <source>
        <dbReference type="ARBA" id="ARBA00022801"/>
    </source>
</evidence>
<gene>
    <name evidence="4" type="ordered locus">TON_1796</name>
</gene>
<sequence length="652" mass="75988">MYKTFGFESNEYFGRIAKVEFSVPSRGSYAYLVGSFNAFNEGSFRMREENGRWRATVELPEGVWHYGFSIDGKYAPDPENPEKRAYRRFSYKFERETSVARISAGDDFYHEPALAYLYSFADRTHVLLRTVKGKAISTYLITDERIEMRKKASDELFDYFEAVLPRTEELSYGFEIETGEGTIEYGNFTAEPRELQVPRWIFNRVFYQIMPDRFERDMIKKPRGRIIETGLGHHGGDLAGIVKRLGHLEGLGVNALYLTPIFESMTYHGYDIVDYFKVAGKFGGNEAFGELARELKRRDIKLILDGVFHHTSFFHSYFQDVVKKGGESRYRDFYRILKFPVVSKDFLRVLDSNEPPERKYKGLKELHQNYENFFSVWLMPRLNHDNPQVREFIVSVMKHWLEEGADGWRLDVAHGVPPELWREVRERMPEDAYLVGEVMDDARLWLFDKFHGTMNYPLYEAILRFFVRGEISAEEFLNWLELLSTYYGPAEYSMYNFLDNHDVERFLDLVGDERRYLCALAFLMTYKGIPALFYGDEIGLRGIGASGMESSRTPMKWGKETWNTKILRVTKALIRLRRKSKALQLGEFRPLEFKGGLLLYERVYQNEGVLVGINYSDVPTAIQIPEAYRPAADGVSFLKMKPWSFVALASTI</sequence>
<dbReference type="CAZy" id="CBM34">
    <property type="family name" value="Carbohydrate-Binding Module Family 34"/>
</dbReference>
<dbReference type="Gene3D" id="2.60.40.10">
    <property type="entry name" value="Immunoglobulins"/>
    <property type="match status" value="2"/>
</dbReference>
<dbReference type="PANTHER" id="PTHR10357">
    <property type="entry name" value="ALPHA-AMYLASE FAMILY MEMBER"/>
    <property type="match status" value="1"/>
</dbReference>
<dbReference type="SUPFAM" id="SSF51011">
    <property type="entry name" value="Glycosyl hydrolase domain"/>
    <property type="match status" value="1"/>
</dbReference>
<dbReference type="CAZy" id="GH13">
    <property type="family name" value="Glycoside Hydrolase Family 13"/>
</dbReference>
<dbReference type="SMR" id="B6YV58"/>
<protein>
    <submittedName>
        <fullName evidence="4">Cyclomaltodextrinase</fullName>
    </submittedName>
</protein>
<proteinExistence type="predicted"/>
<accession>B6YV58</accession>
<dbReference type="SMART" id="SM00642">
    <property type="entry name" value="Aamy"/>
    <property type="match status" value="1"/>
</dbReference>
<keyword evidence="1" id="KW-0378">Hydrolase</keyword>
<evidence type="ECO:0000259" key="3">
    <source>
        <dbReference type="SMART" id="SM00642"/>
    </source>
</evidence>
<name>B6YV58_THEON</name>
<dbReference type="SUPFAM" id="SSF81296">
    <property type="entry name" value="E set domains"/>
    <property type="match status" value="2"/>
</dbReference>
<dbReference type="PATRIC" id="fig|523850.10.peg.1810"/>
<feature type="domain" description="Glycosyl hydrolase family 13 catalytic" evidence="3">
    <location>
        <begin position="208"/>
        <end position="577"/>
    </location>
</feature>
<evidence type="ECO:0000313" key="4">
    <source>
        <dbReference type="EMBL" id="ACJ17286.1"/>
    </source>
</evidence>
<dbReference type="InterPro" id="IPR017853">
    <property type="entry name" value="GH"/>
</dbReference>
<dbReference type="InterPro" id="IPR013780">
    <property type="entry name" value="Glyco_hydro_b"/>
</dbReference>
<dbReference type="GO" id="GO:0004553">
    <property type="term" value="F:hydrolase activity, hydrolyzing O-glycosyl compounds"/>
    <property type="evidence" value="ECO:0007669"/>
    <property type="project" value="InterPro"/>
</dbReference>
<dbReference type="Pfam" id="PF16561">
    <property type="entry name" value="AMPK1_CBM"/>
    <property type="match status" value="1"/>
</dbReference>
<dbReference type="CDD" id="cd02859">
    <property type="entry name" value="E_set_AMPKbeta_like_N"/>
    <property type="match status" value="1"/>
</dbReference>
<dbReference type="InterPro" id="IPR014756">
    <property type="entry name" value="Ig_E-set"/>
</dbReference>
<keyword evidence="5" id="KW-1185">Reference proteome</keyword>
<dbReference type="Proteomes" id="UP000002727">
    <property type="component" value="Chromosome"/>
</dbReference>
<dbReference type="Pfam" id="PF00128">
    <property type="entry name" value="Alpha-amylase"/>
    <property type="match status" value="1"/>
</dbReference>
<dbReference type="CDD" id="cd11338">
    <property type="entry name" value="AmyAc_CMD"/>
    <property type="match status" value="1"/>
</dbReference>
<dbReference type="HOGENOM" id="CLU_006462_6_4_2"/>
<reference evidence="4 5" key="1">
    <citation type="journal article" date="2008" name="J. Bacteriol.">
        <title>The complete genome sequence of Thermococcus onnurineus NA1 reveals a mixed heterotrophic and carboxydotrophic metabolism.</title>
        <authorList>
            <person name="Lee H.S."/>
            <person name="Kang S.G."/>
            <person name="Bae S.S."/>
            <person name="Lim J.K."/>
            <person name="Cho Y."/>
            <person name="Kim Y.J."/>
            <person name="Jeon J.H."/>
            <person name="Cha S.S."/>
            <person name="Kwon K.K."/>
            <person name="Kim H.T."/>
            <person name="Park C.J."/>
            <person name="Lee H.W."/>
            <person name="Kim S.I."/>
            <person name="Chun J."/>
            <person name="Colwell R.R."/>
            <person name="Kim S.J."/>
            <person name="Lee J.H."/>
        </authorList>
    </citation>
    <scope>NUCLEOTIDE SEQUENCE [LARGE SCALE GENOMIC DNA]</scope>
    <source>
        <strain evidence="4 5">NA1</strain>
    </source>
</reference>
<dbReference type="KEGG" id="ton:TON_1796"/>
<dbReference type="AlphaFoldDB" id="B6YV58"/>
<dbReference type="EMBL" id="CP000855">
    <property type="protein sequence ID" value="ACJ17286.1"/>
    <property type="molecule type" value="Genomic_DNA"/>
</dbReference>
<dbReference type="GO" id="GO:0005975">
    <property type="term" value="P:carbohydrate metabolic process"/>
    <property type="evidence" value="ECO:0007669"/>
    <property type="project" value="InterPro"/>
</dbReference>
<organism evidence="4 5">
    <name type="scientific">Thermococcus onnurineus (strain NA1)</name>
    <dbReference type="NCBI Taxonomy" id="523850"/>
    <lineage>
        <taxon>Archaea</taxon>
        <taxon>Methanobacteriati</taxon>
        <taxon>Methanobacteriota</taxon>
        <taxon>Thermococci</taxon>
        <taxon>Thermococcales</taxon>
        <taxon>Thermococcaceae</taxon>
        <taxon>Thermococcus</taxon>
    </lineage>
</organism>